<feature type="domain" description="Calcineurin-like phosphoesterase" evidence="1">
    <location>
        <begin position="30"/>
        <end position="219"/>
    </location>
</feature>
<dbReference type="GO" id="GO:0008803">
    <property type="term" value="F:bis(5'-nucleosyl)-tetraphosphatase (symmetrical) activity"/>
    <property type="evidence" value="ECO:0007669"/>
    <property type="project" value="TreeGrafter"/>
</dbReference>
<organism evidence="2 3">
    <name type="scientific">Devosia litorisediminis</name>
    <dbReference type="NCBI Taxonomy" id="2829817"/>
    <lineage>
        <taxon>Bacteria</taxon>
        <taxon>Pseudomonadati</taxon>
        <taxon>Pseudomonadota</taxon>
        <taxon>Alphaproteobacteria</taxon>
        <taxon>Hyphomicrobiales</taxon>
        <taxon>Devosiaceae</taxon>
        <taxon>Devosia</taxon>
    </lineage>
</organism>
<dbReference type="InterPro" id="IPR029052">
    <property type="entry name" value="Metallo-depent_PP-like"/>
</dbReference>
<dbReference type="SUPFAM" id="SSF56300">
    <property type="entry name" value="Metallo-dependent phosphatases"/>
    <property type="match status" value="1"/>
</dbReference>
<dbReference type="Pfam" id="PF00149">
    <property type="entry name" value="Metallophos"/>
    <property type="match status" value="1"/>
</dbReference>
<dbReference type="EMBL" id="JAGXTP010000001">
    <property type="protein sequence ID" value="MBS3848531.1"/>
    <property type="molecule type" value="Genomic_DNA"/>
</dbReference>
<proteinExistence type="predicted"/>
<dbReference type="AlphaFoldDB" id="A0A942E6Q6"/>
<dbReference type="InterPro" id="IPR004843">
    <property type="entry name" value="Calcineurin-like_PHP"/>
</dbReference>
<protein>
    <submittedName>
        <fullName evidence="2">Serine/threonine protein phosphatase</fullName>
    </submittedName>
</protein>
<gene>
    <name evidence="2" type="ORF">KD146_07430</name>
</gene>
<dbReference type="PANTHER" id="PTHR42850:SF4">
    <property type="entry name" value="ZINC-DEPENDENT ENDOPOLYPHOSPHATASE"/>
    <property type="match status" value="1"/>
</dbReference>
<dbReference type="InterPro" id="IPR050126">
    <property type="entry name" value="Ap4A_hydrolase"/>
</dbReference>
<evidence type="ECO:0000313" key="3">
    <source>
        <dbReference type="Proteomes" id="UP000678281"/>
    </source>
</evidence>
<dbReference type="PANTHER" id="PTHR42850">
    <property type="entry name" value="METALLOPHOSPHOESTERASE"/>
    <property type="match status" value="1"/>
</dbReference>
<keyword evidence="3" id="KW-1185">Reference proteome</keyword>
<sequence>MHGFLQSIFGTKPHCPPRQHLSAPTLPSAIYAIGDVHGCLALLHLLHKRILADCADIPGEKWLVYLGDYVDRGPNSAGVLDELLSPLPSDVRKITLAGNHEIMMLEFLDNPAPKSRWLQFGGTETLASYGIDANVLMARSKKDRQSLLASHIPTEHVELMRTLPLTLSVPGTVFVHAGLRPGVPVHQQSEDDALWIREQFLTAPAVEGRTVVHGHTPGADPVVEPGRICVDTGAFATGVLTAAKLTPTEPIRFIRT</sequence>
<dbReference type="GO" id="GO:0005737">
    <property type="term" value="C:cytoplasm"/>
    <property type="evidence" value="ECO:0007669"/>
    <property type="project" value="TreeGrafter"/>
</dbReference>
<dbReference type="GO" id="GO:0016791">
    <property type="term" value="F:phosphatase activity"/>
    <property type="evidence" value="ECO:0007669"/>
    <property type="project" value="TreeGrafter"/>
</dbReference>
<comment type="caution">
    <text evidence="2">The sequence shown here is derived from an EMBL/GenBank/DDBJ whole genome shotgun (WGS) entry which is preliminary data.</text>
</comment>
<dbReference type="Gene3D" id="3.60.21.10">
    <property type="match status" value="1"/>
</dbReference>
<reference evidence="2" key="1">
    <citation type="submission" date="2021-04" db="EMBL/GenBank/DDBJ databases">
        <title>Devosia litorisediminis sp. nov., isolated from a sand dune.</title>
        <authorList>
            <person name="Park S."/>
            <person name="Yoon J.-H."/>
        </authorList>
    </citation>
    <scope>NUCLEOTIDE SEQUENCE</scope>
    <source>
        <strain evidence="2">BSSL-BM10</strain>
    </source>
</reference>
<name>A0A942E6Q6_9HYPH</name>
<dbReference type="RefSeq" id="WP_212658071.1">
    <property type="nucleotide sequence ID" value="NZ_JAGXTP010000001.1"/>
</dbReference>
<dbReference type="Proteomes" id="UP000678281">
    <property type="component" value="Unassembled WGS sequence"/>
</dbReference>
<evidence type="ECO:0000259" key="1">
    <source>
        <dbReference type="Pfam" id="PF00149"/>
    </source>
</evidence>
<dbReference type="GO" id="GO:0110154">
    <property type="term" value="P:RNA decapping"/>
    <property type="evidence" value="ECO:0007669"/>
    <property type="project" value="TreeGrafter"/>
</dbReference>
<dbReference type="CDD" id="cd00144">
    <property type="entry name" value="MPP_PPP_family"/>
    <property type="match status" value="1"/>
</dbReference>
<accession>A0A942E6Q6</accession>
<evidence type="ECO:0000313" key="2">
    <source>
        <dbReference type="EMBL" id="MBS3848531.1"/>
    </source>
</evidence>